<evidence type="ECO:0000313" key="6">
    <source>
        <dbReference type="EMBL" id="KAK9805107.1"/>
    </source>
</evidence>
<name>A0AAW1PAP9_9CHLO</name>
<dbReference type="Gene3D" id="3.30.2380.10">
    <property type="entry name" value="CGI121/TPRKB"/>
    <property type="match status" value="1"/>
</dbReference>
<reference evidence="6 7" key="1">
    <citation type="journal article" date="2024" name="Nat. Commun.">
        <title>Phylogenomics reveals the evolutionary origins of lichenization in chlorophyte algae.</title>
        <authorList>
            <person name="Puginier C."/>
            <person name="Libourel C."/>
            <person name="Otte J."/>
            <person name="Skaloud P."/>
            <person name="Haon M."/>
            <person name="Grisel S."/>
            <person name="Petersen M."/>
            <person name="Berrin J.G."/>
            <person name="Delaux P.M."/>
            <person name="Dal Grande F."/>
            <person name="Keller J."/>
        </authorList>
    </citation>
    <scope>NUCLEOTIDE SEQUENCE [LARGE SCALE GENOMIC DNA]</scope>
    <source>
        <strain evidence="6 7">SAG 2036</strain>
    </source>
</reference>
<proteinExistence type="inferred from homology"/>
<comment type="caution">
    <text evidence="6">The sequence shown here is derived from an EMBL/GenBank/DDBJ whole genome shotgun (WGS) entry which is preliminary data.</text>
</comment>
<keyword evidence="4 5" id="KW-0539">Nucleus</keyword>
<keyword evidence="7" id="KW-1185">Reference proteome</keyword>
<evidence type="ECO:0000256" key="3">
    <source>
        <dbReference type="ARBA" id="ARBA00022694"/>
    </source>
</evidence>
<dbReference type="InterPro" id="IPR013926">
    <property type="entry name" value="CGI121/TPRKB"/>
</dbReference>
<dbReference type="Proteomes" id="UP001465755">
    <property type="component" value="Unassembled WGS sequence"/>
</dbReference>
<organism evidence="6 7">
    <name type="scientific">Symbiochloris irregularis</name>
    <dbReference type="NCBI Taxonomy" id="706552"/>
    <lineage>
        <taxon>Eukaryota</taxon>
        <taxon>Viridiplantae</taxon>
        <taxon>Chlorophyta</taxon>
        <taxon>core chlorophytes</taxon>
        <taxon>Trebouxiophyceae</taxon>
        <taxon>Trebouxiales</taxon>
        <taxon>Trebouxiaceae</taxon>
        <taxon>Symbiochloris</taxon>
    </lineage>
</organism>
<dbReference type="GO" id="GO:0005829">
    <property type="term" value="C:cytosol"/>
    <property type="evidence" value="ECO:0007669"/>
    <property type="project" value="TreeGrafter"/>
</dbReference>
<gene>
    <name evidence="6" type="ORF">WJX73_008941</name>
</gene>
<dbReference type="GO" id="GO:0002949">
    <property type="term" value="P:tRNA threonylcarbamoyladenosine modification"/>
    <property type="evidence" value="ECO:0007669"/>
    <property type="project" value="TreeGrafter"/>
</dbReference>
<sequence>MVMAMTSDHPVTKLSFEGHPGRSLWVWLYTDVTNGGEIQQQITSASAPLDLAALNAALVPDVWILHLAAHKALTAASRGLQRAHTLHAQVVCNISGSRHIGEALKRYGVGKQCSSLLVAKFEPTPQQEKQVQELVKGKAVPLTELPGLCNRTLLQKYHKLSAPEAAQLVDSVTSHIAATDC</sequence>
<comment type="similarity">
    <text evidence="2 5">Belongs to the CGI121/TPRKB family.</text>
</comment>
<dbReference type="InterPro" id="IPR036504">
    <property type="entry name" value="CGI121/TPRKB_sf"/>
</dbReference>
<evidence type="ECO:0000256" key="1">
    <source>
        <dbReference type="ARBA" id="ARBA00004123"/>
    </source>
</evidence>
<dbReference type="AlphaFoldDB" id="A0AAW1PAP9"/>
<evidence type="ECO:0000256" key="5">
    <source>
        <dbReference type="RuleBase" id="RU004398"/>
    </source>
</evidence>
<dbReference type="PANTHER" id="PTHR15840">
    <property type="entry name" value="CGI-121 FAMILY MEMBER"/>
    <property type="match status" value="1"/>
</dbReference>
<dbReference type="GO" id="GO:0000408">
    <property type="term" value="C:EKC/KEOPS complex"/>
    <property type="evidence" value="ECO:0007669"/>
    <property type="project" value="TreeGrafter"/>
</dbReference>
<evidence type="ECO:0000256" key="4">
    <source>
        <dbReference type="ARBA" id="ARBA00023242"/>
    </source>
</evidence>
<keyword evidence="3" id="KW-0819">tRNA processing</keyword>
<evidence type="ECO:0000256" key="2">
    <source>
        <dbReference type="ARBA" id="ARBA00005546"/>
    </source>
</evidence>
<dbReference type="EMBL" id="JALJOQ010000045">
    <property type="protein sequence ID" value="KAK9805107.1"/>
    <property type="molecule type" value="Genomic_DNA"/>
</dbReference>
<dbReference type="Pfam" id="PF08617">
    <property type="entry name" value="CGI-121"/>
    <property type="match status" value="1"/>
</dbReference>
<comment type="subcellular location">
    <subcellularLocation>
        <location evidence="1">Nucleus</location>
    </subcellularLocation>
</comment>
<evidence type="ECO:0000313" key="7">
    <source>
        <dbReference type="Proteomes" id="UP001465755"/>
    </source>
</evidence>
<accession>A0AAW1PAP9</accession>
<dbReference type="PANTHER" id="PTHR15840:SF10">
    <property type="entry name" value="EKC_KEOPS COMPLEX SUBUNIT TPRKB"/>
    <property type="match status" value="1"/>
</dbReference>
<dbReference type="GO" id="GO:0005634">
    <property type="term" value="C:nucleus"/>
    <property type="evidence" value="ECO:0007669"/>
    <property type="project" value="UniProtKB-SubCell"/>
</dbReference>
<protein>
    <submittedName>
        <fullName evidence="6">Uncharacterized protein</fullName>
    </submittedName>
</protein>
<dbReference type="SUPFAM" id="SSF143870">
    <property type="entry name" value="PF0523-like"/>
    <property type="match status" value="1"/>
</dbReference>